<dbReference type="PROSITE" id="PS00083">
    <property type="entry name" value="INTRADIOL_DIOXYGENAS"/>
    <property type="match status" value="1"/>
</dbReference>
<comment type="caution">
    <text evidence="8">The sequence shown here is derived from an EMBL/GenBank/DDBJ whole genome shotgun (WGS) entry which is preliminary data.</text>
</comment>
<dbReference type="Pfam" id="PF04444">
    <property type="entry name" value="Dioxygenase_N"/>
    <property type="match status" value="1"/>
</dbReference>
<comment type="similarity">
    <text evidence="2">Belongs to the intradiol ring-cleavage dioxygenase family.</text>
</comment>
<sequence>MQNLIETALTDLVISRIKAENSRNQEVLTKLVKHLHAFVKDVEPTEEEWFKAINFLTQTGQKCDDKRQEFILFSDVLGVSMLVDAINHRSKSTITETTVKGPFHAAAQAFEAGENIARGIEAERGETTVVHGRVLAPEGNPVANATLDVWQSDDIGYYDVQDVNQPQMNLRGIFKTNANGEFWFRTIKPAAYPVPTDGPVGDLLRASGRHAMRPAHIHFWIKAEGYQDIITHLFVEGDEYLESDAVFGVKDSLVIPFVKNTDTDLAAKWKVTAPFFEAHYDFTLAKK</sequence>
<gene>
    <name evidence="8" type="ORF">SanaruYs_07140</name>
</gene>
<organism evidence="8 9">
    <name type="scientific">Chryseotalea sanaruensis</name>
    <dbReference type="NCBI Taxonomy" id="2482724"/>
    <lineage>
        <taxon>Bacteria</taxon>
        <taxon>Pseudomonadati</taxon>
        <taxon>Bacteroidota</taxon>
        <taxon>Cytophagia</taxon>
        <taxon>Cytophagales</taxon>
        <taxon>Chryseotaleaceae</taxon>
        <taxon>Chryseotalea</taxon>
    </lineage>
</organism>
<evidence type="ECO:0000313" key="8">
    <source>
        <dbReference type="EMBL" id="GCC50499.1"/>
    </source>
</evidence>
<dbReference type="Gene3D" id="2.60.130.10">
    <property type="entry name" value="Aromatic compound dioxygenase"/>
    <property type="match status" value="1"/>
</dbReference>
<dbReference type="GO" id="GO:0009712">
    <property type="term" value="P:catechol-containing compound metabolic process"/>
    <property type="evidence" value="ECO:0007669"/>
    <property type="project" value="InterPro"/>
</dbReference>
<dbReference type="InterPro" id="IPR050770">
    <property type="entry name" value="Intradiol_RC_Dioxygenase"/>
</dbReference>
<protein>
    <submittedName>
        <fullName evidence="8">6-chlorohydroxyquinol-1,2-dioxygenase</fullName>
    </submittedName>
</protein>
<evidence type="ECO:0000313" key="9">
    <source>
        <dbReference type="Proteomes" id="UP000288227"/>
    </source>
</evidence>
<reference evidence="8 9" key="1">
    <citation type="submission" date="2018-11" db="EMBL/GenBank/DDBJ databases">
        <title>Chryseotalea sanarue gen. nov., sp., nov., a member of the family Cytophagaceae, isolated from a brackish lake in Hamamatsu Japan.</title>
        <authorList>
            <person name="Maejima Y."/>
            <person name="Iino T."/>
            <person name="Muraguchi Y."/>
            <person name="Fukuda K."/>
            <person name="Ohkuma M."/>
            <person name="Moriuchi R."/>
            <person name="Dohra H."/>
            <person name="Kimbara K."/>
            <person name="Shintani M."/>
        </authorList>
    </citation>
    <scope>NUCLEOTIDE SEQUENCE [LARGE SCALE GENOMIC DNA]</scope>
    <source>
        <strain evidence="8 9">Ys</strain>
    </source>
</reference>
<dbReference type="InterPro" id="IPR015889">
    <property type="entry name" value="Intradiol_dOase_core"/>
</dbReference>
<evidence type="ECO:0000256" key="4">
    <source>
        <dbReference type="ARBA" id="ARBA00022964"/>
    </source>
</evidence>
<name>A0A401U6K2_9BACT</name>
<dbReference type="GO" id="GO:0018576">
    <property type="term" value="F:catechol 1,2-dioxygenase activity"/>
    <property type="evidence" value="ECO:0007669"/>
    <property type="project" value="InterPro"/>
</dbReference>
<dbReference type="Pfam" id="PF00775">
    <property type="entry name" value="Dioxygenase_C"/>
    <property type="match status" value="1"/>
</dbReference>
<accession>A0A401U6K2</accession>
<evidence type="ECO:0000256" key="1">
    <source>
        <dbReference type="ARBA" id="ARBA00001965"/>
    </source>
</evidence>
<dbReference type="InterPro" id="IPR000627">
    <property type="entry name" value="Intradiol_dOase_C"/>
</dbReference>
<evidence type="ECO:0000256" key="3">
    <source>
        <dbReference type="ARBA" id="ARBA00022723"/>
    </source>
</evidence>
<feature type="domain" description="Intradiol ring-cleavage dioxygenases" evidence="7">
    <location>
        <begin position="130"/>
        <end position="158"/>
    </location>
</feature>
<evidence type="ECO:0000256" key="6">
    <source>
        <dbReference type="ARBA" id="ARBA00023004"/>
    </source>
</evidence>
<evidence type="ECO:0000259" key="7">
    <source>
        <dbReference type="PROSITE" id="PS00083"/>
    </source>
</evidence>
<keyword evidence="4 8" id="KW-0223">Dioxygenase</keyword>
<dbReference type="RefSeq" id="WP_127121127.1">
    <property type="nucleotide sequence ID" value="NZ_BHXQ01000001.1"/>
</dbReference>
<dbReference type="SUPFAM" id="SSF49482">
    <property type="entry name" value="Aromatic compound dioxygenase"/>
    <property type="match status" value="1"/>
</dbReference>
<dbReference type="GO" id="GO:0008199">
    <property type="term" value="F:ferric iron binding"/>
    <property type="evidence" value="ECO:0007669"/>
    <property type="project" value="InterPro"/>
</dbReference>
<keyword evidence="6" id="KW-0408">Iron</keyword>
<keyword evidence="9" id="KW-1185">Reference proteome</keyword>
<dbReference type="EMBL" id="BHXQ01000001">
    <property type="protein sequence ID" value="GCC50499.1"/>
    <property type="molecule type" value="Genomic_DNA"/>
</dbReference>
<evidence type="ECO:0000256" key="5">
    <source>
        <dbReference type="ARBA" id="ARBA00023002"/>
    </source>
</evidence>
<comment type="cofactor">
    <cofactor evidence="1">
        <name>Fe(3+)</name>
        <dbReference type="ChEBI" id="CHEBI:29034"/>
    </cofactor>
</comment>
<keyword evidence="5" id="KW-0560">Oxidoreductase</keyword>
<evidence type="ECO:0000256" key="2">
    <source>
        <dbReference type="ARBA" id="ARBA00007825"/>
    </source>
</evidence>
<proteinExistence type="inferred from homology"/>
<dbReference type="PANTHER" id="PTHR33711:SF7">
    <property type="entry name" value="INTRADIOL RING-CLEAVAGE DIOXYGENASES DOMAIN-CONTAINING PROTEIN-RELATED"/>
    <property type="match status" value="1"/>
</dbReference>
<dbReference type="OrthoDB" id="933561at2"/>
<dbReference type="AlphaFoldDB" id="A0A401U6K2"/>
<dbReference type="InterPro" id="IPR007535">
    <property type="entry name" value="Catechol_dOase_N"/>
</dbReference>
<keyword evidence="3" id="KW-0479">Metal-binding</keyword>
<dbReference type="PANTHER" id="PTHR33711">
    <property type="entry name" value="DIOXYGENASE, PUTATIVE (AFU_ORTHOLOGUE AFUA_2G02910)-RELATED"/>
    <property type="match status" value="1"/>
</dbReference>
<dbReference type="Proteomes" id="UP000288227">
    <property type="component" value="Unassembled WGS sequence"/>
</dbReference>